<evidence type="ECO:0000256" key="2">
    <source>
        <dbReference type="SAM" id="Phobius"/>
    </source>
</evidence>
<dbReference type="EMBL" id="JBHSKF010000001">
    <property type="protein sequence ID" value="MFC5285721.1"/>
    <property type="molecule type" value="Genomic_DNA"/>
</dbReference>
<feature type="region of interest" description="Disordered" evidence="1">
    <location>
        <begin position="16"/>
        <end position="36"/>
    </location>
</feature>
<organism evidence="3 4">
    <name type="scientific">Actinokineospora guangxiensis</name>
    <dbReference type="NCBI Taxonomy" id="1490288"/>
    <lineage>
        <taxon>Bacteria</taxon>
        <taxon>Bacillati</taxon>
        <taxon>Actinomycetota</taxon>
        <taxon>Actinomycetes</taxon>
        <taxon>Pseudonocardiales</taxon>
        <taxon>Pseudonocardiaceae</taxon>
        <taxon>Actinokineospora</taxon>
    </lineage>
</organism>
<dbReference type="Proteomes" id="UP001596157">
    <property type="component" value="Unassembled WGS sequence"/>
</dbReference>
<evidence type="ECO:0000313" key="4">
    <source>
        <dbReference type="Proteomes" id="UP001596157"/>
    </source>
</evidence>
<sequence>MTEDPERLLSEALRAQAARAPRAEPPPEPALFSGSDLISGTDLHHRPVEPTARLAPEPTPALWVVAVALLLGLATGAVVGLLTLL</sequence>
<accession>A0ABW0EHK3</accession>
<evidence type="ECO:0000256" key="1">
    <source>
        <dbReference type="SAM" id="MobiDB-lite"/>
    </source>
</evidence>
<proteinExistence type="predicted"/>
<feature type="transmembrane region" description="Helical" evidence="2">
    <location>
        <begin position="61"/>
        <end position="84"/>
    </location>
</feature>
<keyword evidence="2" id="KW-0472">Membrane</keyword>
<name>A0ABW0EHK3_9PSEU</name>
<evidence type="ECO:0000313" key="3">
    <source>
        <dbReference type="EMBL" id="MFC5285721.1"/>
    </source>
</evidence>
<keyword evidence="2" id="KW-1133">Transmembrane helix</keyword>
<keyword evidence="4" id="KW-1185">Reference proteome</keyword>
<dbReference type="RefSeq" id="WP_378242921.1">
    <property type="nucleotide sequence ID" value="NZ_JBHSKF010000001.1"/>
</dbReference>
<comment type="caution">
    <text evidence="3">The sequence shown here is derived from an EMBL/GenBank/DDBJ whole genome shotgun (WGS) entry which is preliminary data.</text>
</comment>
<reference evidence="4" key="1">
    <citation type="journal article" date="2019" name="Int. J. Syst. Evol. Microbiol.">
        <title>The Global Catalogue of Microorganisms (GCM) 10K type strain sequencing project: providing services to taxonomists for standard genome sequencing and annotation.</title>
        <authorList>
            <consortium name="The Broad Institute Genomics Platform"/>
            <consortium name="The Broad Institute Genome Sequencing Center for Infectious Disease"/>
            <person name="Wu L."/>
            <person name="Ma J."/>
        </authorList>
    </citation>
    <scope>NUCLEOTIDE SEQUENCE [LARGE SCALE GENOMIC DNA]</scope>
    <source>
        <strain evidence="4">CCUG 59778</strain>
    </source>
</reference>
<protein>
    <submittedName>
        <fullName evidence="3">Uncharacterized protein</fullName>
    </submittedName>
</protein>
<keyword evidence="2" id="KW-0812">Transmembrane</keyword>
<gene>
    <name evidence="3" type="ORF">ACFPM7_01540</name>
</gene>